<dbReference type="RefSeq" id="WP_076114113.1">
    <property type="nucleotide sequence ID" value="NZ_MPTB01000060.1"/>
</dbReference>
<evidence type="ECO:0000313" key="2">
    <source>
        <dbReference type="Proteomes" id="UP000187412"/>
    </source>
</evidence>
<keyword evidence="2" id="KW-1185">Reference proteome</keyword>
<evidence type="ECO:0000313" key="1">
    <source>
        <dbReference type="EMBL" id="OMD38537.1"/>
    </source>
</evidence>
<sequence length="209" mass="22639">MISLSRTHIFGRRLGLMILGLLFTVSVFAASLLVPEEVFAAPTSSIDLYLDNTFVGTITSTDINANADYFDYTGNRNNLTNAAYTAYGSPVLELFQSLIDNEALSVDVDSDVISVTFSSLVGPNYTRTFNNPGTQLFSSRYTFPNPDIATSGTLVPAILATDINGSGEDVIRLLFGTLAAQETNIPYFLSNINRIDLYTSGTFTGGYAY</sequence>
<dbReference type="EMBL" id="MPTB01000060">
    <property type="protein sequence ID" value="OMD38537.1"/>
    <property type="molecule type" value="Genomic_DNA"/>
</dbReference>
<accession>A0ABX3GVQ8</accession>
<dbReference type="Proteomes" id="UP000187412">
    <property type="component" value="Unassembled WGS sequence"/>
</dbReference>
<proteinExistence type="predicted"/>
<name>A0ABX3GVQ8_PAEBO</name>
<reference evidence="1 2" key="1">
    <citation type="submission" date="2016-10" db="EMBL/GenBank/DDBJ databases">
        <title>Paenibacillus species isolates.</title>
        <authorList>
            <person name="Beno S.M."/>
        </authorList>
    </citation>
    <scope>NUCLEOTIDE SEQUENCE [LARGE SCALE GENOMIC DNA]</scope>
    <source>
        <strain evidence="1 2">FSL H7-0744</strain>
    </source>
</reference>
<comment type="caution">
    <text evidence="1">The sequence shown here is derived from an EMBL/GenBank/DDBJ whole genome shotgun (WGS) entry which is preliminary data.</text>
</comment>
<gene>
    <name evidence="1" type="ORF">BSK56_30295</name>
</gene>
<organism evidence="1 2">
    <name type="scientific">Paenibacillus borealis</name>
    <dbReference type="NCBI Taxonomy" id="160799"/>
    <lineage>
        <taxon>Bacteria</taxon>
        <taxon>Bacillati</taxon>
        <taxon>Bacillota</taxon>
        <taxon>Bacilli</taxon>
        <taxon>Bacillales</taxon>
        <taxon>Paenibacillaceae</taxon>
        <taxon>Paenibacillus</taxon>
    </lineage>
</organism>
<protein>
    <submittedName>
        <fullName evidence="1">Uncharacterized protein</fullName>
    </submittedName>
</protein>